<proteinExistence type="predicted"/>
<evidence type="ECO:0000313" key="1">
    <source>
        <dbReference type="EMBL" id="JAH14681.1"/>
    </source>
</evidence>
<name>A0A0E9QCR7_ANGAN</name>
<dbReference type="AlphaFoldDB" id="A0A0E9QCR7"/>
<reference evidence="1" key="2">
    <citation type="journal article" date="2015" name="Fish Shellfish Immunol.">
        <title>Early steps in the European eel (Anguilla anguilla)-Vibrio vulnificus interaction in the gills: Role of the RtxA13 toxin.</title>
        <authorList>
            <person name="Callol A."/>
            <person name="Pajuelo D."/>
            <person name="Ebbesson L."/>
            <person name="Teles M."/>
            <person name="MacKenzie S."/>
            <person name="Amaro C."/>
        </authorList>
    </citation>
    <scope>NUCLEOTIDE SEQUENCE</scope>
</reference>
<reference evidence="1" key="1">
    <citation type="submission" date="2014-11" db="EMBL/GenBank/DDBJ databases">
        <authorList>
            <person name="Amaro Gonzalez C."/>
        </authorList>
    </citation>
    <scope>NUCLEOTIDE SEQUENCE</scope>
</reference>
<accession>A0A0E9QCR7</accession>
<sequence length="46" mass="5239">MLAHYNLVTNKTKINILVSYHTETPHRLVIGNKPGRPWSEGTNSSY</sequence>
<organism evidence="1">
    <name type="scientific">Anguilla anguilla</name>
    <name type="common">European freshwater eel</name>
    <name type="synonym">Muraena anguilla</name>
    <dbReference type="NCBI Taxonomy" id="7936"/>
    <lineage>
        <taxon>Eukaryota</taxon>
        <taxon>Metazoa</taxon>
        <taxon>Chordata</taxon>
        <taxon>Craniata</taxon>
        <taxon>Vertebrata</taxon>
        <taxon>Euteleostomi</taxon>
        <taxon>Actinopterygii</taxon>
        <taxon>Neopterygii</taxon>
        <taxon>Teleostei</taxon>
        <taxon>Anguilliformes</taxon>
        <taxon>Anguillidae</taxon>
        <taxon>Anguilla</taxon>
    </lineage>
</organism>
<protein>
    <submittedName>
        <fullName evidence="1">Uncharacterized protein</fullName>
    </submittedName>
</protein>
<dbReference type="EMBL" id="GBXM01093896">
    <property type="protein sequence ID" value="JAH14681.1"/>
    <property type="molecule type" value="Transcribed_RNA"/>
</dbReference>